<protein>
    <submittedName>
        <fullName evidence="1">Uncharacterized protein</fullName>
    </submittedName>
</protein>
<name>A0ABT7LKD6_9BURK</name>
<gene>
    <name evidence="1" type="ORF">QRD43_15240</name>
</gene>
<dbReference type="Proteomes" id="UP001238603">
    <property type="component" value="Unassembled WGS sequence"/>
</dbReference>
<dbReference type="EMBL" id="JASVDS010000004">
    <property type="protein sequence ID" value="MDL5033269.1"/>
    <property type="molecule type" value="Genomic_DNA"/>
</dbReference>
<accession>A0ABT7LKD6</accession>
<keyword evidence="2" id="KW-1185">Reference proteome</keyword>
<reference evidence="1 2" key="1">
    <citation type="submission" date="2023-06" db="EMBL/GenBank/DDBJ databases">
        <title>Pelomonas sp. APW6 16S ribosomal RNA gene genome sequencing and assembly.</title>
        <authorList>
            <person name="Woo H."/>
        </authorList>
    </citation>
    <scope>NUCLEOTIDE SEQUENCE [LARGE SCALE GENOMIC DNA]</scope>
    <source>
        <strain evidence="1 2">APW6</strain>
    </source>
</reference>
<evidence type="ECO:0000313" key="2">
    <source>
        <dbReference type="Proteomes" id="UP001238603"/>
    </source>
</evidence>
<organism evidence="1 2">
    <name type="scientific">Roseateles subflavus</name>
    <dbReference type="NCBI Taxonomy" id="3053353"/>
    <lineage>
        <taxon>Bacteria</taxon>
        <taxon>Pseudomonadati</taxon>
        <taxon>Pseudomonadota</taxon>
        <taxon>Betaproteobacteria</taxon>
        <taxon>Burkholderiales</taxon>
        <taxon>Sphaerotilaceae</taxon>
        <taxon>Roseateles</taxon>
    </lineage>
</organism>
<sequence>MQHSVLVNHRTDFMLAQQLLSQLPEAEVLLFDPQLLEHARNLGLPHARLQRWPGNDLNWRVYRGVREEAAALQARLDTVLATWVPEAPGCQWHHYGLFYLLFTLRGYAAIGEQLAAQRPPSRLHVIAPQQAFRYGQHSFAPALALMQAFGRAGLPGQFYSYDLPAPPEEQVPDLRTAADAHPELLVHLPTCFYDQAYFEGEVLASGQRALNLPSPFYDVKLPAIPGLPLEPLLALGQRIPAAQLDRIDGVLASLRQILQEALAPLMPSPALLSLQLQALLEAYRRQLMFFESLEQAFAGRPGHQLLISNHDAGLHGPLLSHAQRHRMKVLLVPHAKFFNAPAPELPNALCLSHALQGTAVAGLSGRPVASATLAFPERLSLPETLPQPLRTLGVLLAGVSYNSMCAADMDAYLDGLRRLHDWCAAQGIDCRLRCKPTDGFASQIAEHLGIGVQEILRQFDGSLADFGAACDLCLGYDVPTSGAIELLRQGTPMVHAQLRPLLPEELSLLNGRIVPLRMLDETLAQLQQWQQDPSALWRFRRQQHAAYLQLQAEARPLRDFLG</sequence>
<proteinExistence type="predicted"/>
<comment type="caution">
    <text evidence="1">The sequence shown here is derived from an EMBL/GenBank/DDBJ whole genome shotgun (WGS) entry which is preliminary data.</text>
</comment>
<evidence type="ECO:0000313" key="1">
    <source>
        <dbReference type="EMBL" id="MDL5033269.1"/>
    </source>
</evidence>
<dbReference type="RefSeq" id="WP_285983358.1">
    <property type="nucleotide sequence ID" value="NZ_JASVDS010000004.1"/>
</dbReference>